<dbReference type="EMBL" id="JAHRHJ020000008">
    <property type="protein sequence ID" value="KAH9305823.1"/>
    <property type="molecule type" value="Genomic_DNA"/>
</dbReference>
<dbReference type="Proteomes" id="UP000824469">
    <property type="component" value="Unassembled WGS sequence"/>
</dbReference>
<dbReference type="AlphaFoldDB" id="A0AA38KEU3"/>
<reference evidence="1 2" key="1">
    <citation type="journal article" date="2021" name="Nat. Plants">
        <title>The Taxus genome provides insights into paclitaxel biosynthesis.</title>
        <authorList>
            <person name="Xiong X."/>
            <person name="Gou J."/>
            <person name="Liao Q."/>
            <person name="Li Y."/>
            <person name="Zhou Q."/>
            <person name="Bi G."/>
            <person name="Li C."/>
            <person name="Du R."/>
            <person name="Wang X."/>
            <person name="Sun T."/>
            <person name="Guo L."/>
            <person name="Liang H."/>
            <person name="Lu P."/>
            <person name="Wu Y."/>
            <person name="Zhang Z."/>
            <person name="Ro D.K."/>
            <person name="Shang Y."/>
            <person name="Huang S."/>
            <person name="Yan J."/>
        </authorList>
    </citation>
    <scope>NUCLEOTIDE SEQUENCE [LARGE SCALE GENOMIC DNA]</scope>
    <source>
        <strain evidence="1">Ta-2019</strain>
    </source>
</reference>
<evidence type="ECO:0000313" key="1">
    <source>
        <dbReference type="EMBL" id="KAH9305823.1"/>
    </source>
</evidence>
<dbReference type="GO" id="GO:0003676">
    <property type="term" value="F:nucleic acid binding"/>
    <property type="evidence" value="ECO:0007669"/>
    <property type="project" value="InterPro"/>
</dbReference>
<comment type="caution">
    <text evidence="1">The sequence shown here is derived from an EMBL/GenBank/DDBJ whole genome shotgun (WGS) entry which is preliminary data.</text>
</comment>
<evidence type="ECO:0000313" key="2">
    <source>
        <dbReference type="Proteomes" id="UP000824469"/>
    </source>
</evidence>
<keyword evidence="2" id="KW-1185">Reference proteome</keyword>
<protein>
    <submittedName>
        <fullName evidence="1">Uncharacterized protein</fullName>
    </submittedName>
</protein>
<dbReference type="Gene3D" id="3.30.420.10">
    <property type="entry name" value="Ribonuclease H-like superfamily/Ribonuclease H"/>
    <property type="match status" value="1"/>
</dbReference>
<accession>A0AA38KEU3</accession>
<sequence length="61" mass="7320">MFGDTKLVIHQVTNNYVTKNKLLKAYKHIVWDLLERFDALNLQVVPHKMKKESDQMVHIWL</sequence>
<feature type="non-terminal residue" evidence="1">
    <location>
        <position position="61"/>
    </location>
</feature>
<gene>
    <name evidence="1" type="ORF">KI387_010227</name>
</gene>
<name>A0AA38KEU3_TAXCH</name>
<proteinExistence type="predicted"/>
<organism evidence="1 2">
    <name type="scientific">Taxus chinensis</name>
    <name type="common">Chinese yew</name>
    <name type="synonym">Taxus wallichiana var. chinensis</name>
    <dbReference type="NCBI Taxonomy" id="29808"/>
    <lineage>
        <taxon>Eukaryota</taxon>
        <taxon>Viridiplantae</taxon>
        <taxon>Streptophyta</taxon>
        <taxon>Embryophyta</taxon>
        <taxon>Tracheophyta</taxon>
        <taxon>Spermatophyta</taxon>
        <taxon>Pinopsida</taxon>
        <taxon>Pinidae</taxon>
        <taxon>Conifers II</taxon>
        <taxon>Cupressales</taxon>
        <taxon>Taxaceae</taxon>
        <taxon>Taxus</taxon>
    </lineage>
</organism>
<dbReference type="InterPro" id="IPR036397">
    <property type="entry name" value="RNaseH_sf"/>
</dbReference>